<geneLocation type="plasmid" evidence="5 6">
    <name>pMM59_01</name>
</geneLocation>
<dbReference type="Pfam" id="PF00106">
    <property type="entry name" value="adh_short"/>
    <property type="match status" value="1"/>
</dbReference>
<dbReference type="Proteomes" id="UP000679848">
    <property type="component" value="Plasmid pMM59_01"/>
</dbReference>
<organism evidence="5 6">
    <name type="scientific">Pusillibacter faecalis</name>
    <dbReference type="NCBI Taxonomy" id="2714358"/>
    <lineage>
        <taxon>Bacteria</taxon>
        <taxon>Bacillati</taxon>
        <taxon>Bacillota</taxon>
        <taxon>Clostridia</taxon>
        <taxon>Eubacteriales</taxon>
        <taxon>Oscillospiraceae</taxon>
        <taxon>Pusillibacter</taxon>
    </lineage>
</organism>
<keyword evidence="2" id="KW-0560">Oxidoreductase</keyword>
<reference evidence="5" key="1">
    <citation type="submission" date="2020-09" db="EMBL/GenBank/DDBJ databases">
        <title>New species isolated from human feces.</title>
        <authorList>
            <person name="Kitahara M."/>
            <person name="Shigeno Y."/>
            <person name="Shime M."/>
            <person name="Matsumoto Y."/>
            <person name="Nakamura S."/>
            <person name="Motooka D."/>
            <person name="Fukuoka S."/>
            <person name="Nishikawa H."/>
            <person name="Benno Y."/>
        </authorList>
    </citation>
    <scope>NUCLEOTIDE SEQUENCE</scope>
    <source>
        <strain evidence="5">MM59</strain>
        <plasmid evidence="5">pMM59_01</plasmid>
    </source>
</reference>
<dbReference type="InterPro" id="IPR002347">
    <property type="entry name" value="SDR_fam"/>
</dbReference>
<dbReference type="PRINTS" id="PR00081">
    <property type="entry name" value="GDHRDH"/>
</dbReference>
<dbReference type="GO" id="GO:0016616">
    <property type="term" value="F:oxidoreductase activity, acting on the CH-OH group of donors, NAD or NADP as acceptor"/>
    <property type="evidence" value="ECO:0007669"/>
    <property type="project" value="TreeGrafter"/>
</dbReference>
<evidence type="ECO:0000313" key="6">
    <source>
        <dbReference type="Proteomes" id="UP000679848"/>
    </source>
</evidence>
<evidence type="ECO:0000313" key="5">
    <source>
        <dbReference type="EMBL" id="BCK85721.1"/>
    </source>
</evidence>
<comment type="similarity">
    <text evidence="1 3">Belongs to the short-chain dehydrogenases/reductases (SDR) family.</text>
</comment>
<keyword evidence="6" id="KW-1185">Reference proteome</keyword>
<dbReference type="Gene3D" id="3.40.50.720">
    <property type="entry name" value="NAD(P)-binding Rossmann-like Domain"/>
    <property type="match status" value="1"/>
</dbReference>
<evidence type="ECO:0000256" key="2">
    <source>
        <dbReference type="ARBA" id="ARBA00023002"/>
    </source>
</evidence>
<dbReference type="InterPro" id="IPR036291">
    <property type="entry name" value="NAD(P)-bd_dom_sf"/>
</dbReference>
<dbReference type="KEGG" id="pfaa:MM59RIKEN_30400"/>
<keyword evidence="5" id="KW-0614">Plasmid</keyword>
<dbReference type="PRINTS" id="PR00080">
    <property type="entry name" value="SDRFAMILY"/>
</dbReference>
<dbReference type="PANTHER" id="PTHR42760:SF115">
    <property type="entry name" value="3-OXOACYL-[ACYL-CARRIER-PROTEIN] REDUCTASE FABG"/>
    <property type="match status" value="1"/>
</dbReference>
<dbReference type="InterPro" id="IPR057326">
    <property type="entry name" value="KR_dom"/>
</dbReference>
<accession>A0A810QK13</accession>
<gene>
    <name evidence="5" type="ORF">MM59RIKEN_30400</name>
</gene>
<name>A0A810QK13_9FIRM</name>
<proteinExistence type="inferred from homology"/>
<evidence type="ECO:0000256" key="3">
    <source>
        <dbReference type="RuleBase" id="RU000363"/>
    </source>
</evidence>
<dbReference type="SUPFAM" id="SSF51735">
    <property type="entry name" value="NAD(P)-binding Rossmann-fold domains"/>
    <property type="match status" value="1"/>
</dbReference>
<dbReference type="PANTHER" id="PTHR42760">
    <property type="entry name" value="SHORT-CHAIN DEHYDROGENASES/REDUCTASES FAMILY MEMBER"/>
    <property type="match status" value="1"/>
</dbReference>
<dbReference type="FunFam" id="3.40.50.720:FF:000084">
    <property type="entry name" value="Short-chain dehydrogenase reductase"/>
    <property type="match status" value="1"/>
</dbReference>
<dbReference type="SMART" id="SM00822">
    <property type="entry name" value="PKS_KR"/>
    <property type="match status" value="1"/>
</dbReference>
<dbReference type="RefSeq" id="WP_213543751.1">
    <property type="nucleotide sequence ID" value="NZ_AP023421.1"/>
</dbReference>
<dbReference type="GO" id="GO:0008206">
    <property type="term" value="P:bile acid metabolic process"/>
    <property type="evidence" value="ECO:0007669"/>
    <property type="project" value="UniProtKB-ARBA"/>
</dbReference>
<evidence type="ECO:0000256" key="1">
    <source>
        <dbReference type="ARBA" id="ARBA00006484"/>
    </source>
</evidence>
<protein>
    <submittedName>
        <fullName evidence="5">Short-chain dehydrogenase</fullName>
    </submittedName>
</protein>
<feature type="domain" description="Ketoreductase" evidence="4">
    <location>
        <begin position="8"/>
        <end position="185"/>
    </location>
</feature>
<sequence length="257" mass="26992">MDLKLSGKAAIVTGGAKGIGLEISRTLLQEGCRVCMVGTDHAALERAEREFSVLGPCMARVCDVTDARQIQETFAAVEAAYSTVDILVNNAGALKPKKIEDMSEAEWDRSLAVNLKSVFLCTQAAIRPMKRHGGTIINACSFAALIPSVGQAAYAAAKIGVKSLTQVSAAELAPYGIRVLGYLPGVIATQLIQPLIQDPVRAETMRGDIAAHRFGSPAEVASVVAFLASEQAGYVSGCCVEVHGGKLCVQNPSAAYQ</sequence>
<dbReference type="EMBL" id="AP023421">
    <property type="protein sequence ID" value="BCK85721.1"/>
    <property type="molecule type" value="Genomic_DNA"/>
</dbReference>
<dbReference type="CDD" id="cd05233">
    <property type="entry name" value="SDR_c"/>
    <property type="match status" value="1"/>
</dbReference>
<dbReference type="AlphaFoldDB" id="A0A810QK13"/>
<evidence type="ECO:0000259" key="4">
    <source>
        <dbReference type="SMART" id="SM00822"/>
    </source>
</evidence>